<accession>A0A150S7H2</accession>
<gene>
    <name evidence="1" type="ORF">BE17_04850</name>
</gene>
<proteinExistence type="predicted"/>
<organism evidence="1 2">
    <name type="scientific">Sorangium cellulosum</name>
    <name type="common">Polyangium cellulosum</name>
    <dbReference type="NCBI Taxonomy" id="56"/>
    <lineage>
        <taxon>Bacteria</taxon>
        <taxon>Pseudomonadati</taxon>
        <taxon>Myxococcota</taxon>
        <taxon>Polyangia</taxon>
        <taxon>Polyangiales</taxon>
        <taxon>Polyangiaceae</taxon>
        <taxon>Sorangium</taxon>
    </lineage>
</organism>
<reference evidence="1 2" key="1">
    <citation type="submission" date="2014-02" db="EMBL/GenBank/DDBJ databases">
        <title>The small core and large imbalanced accessory genome model reveals a collaborative survival strategy of Sorangium cellulosum strains in nature.</title>
        <authorList>
            <person name="Han K."/>
            <person name="Peng R."/>
            <person name="Blom J."/>
            <person name="Li Y.-Z."/>
        </authorList>
    </citation>
    <scope>NUCLEOTIDE SEQUENCE [LARGE SCALE GENOMIC DNA]</scope>
    <source>
        <strain evidence="1 2">So0011-07</strain>
    </source>
</reference>
<evidence type="ECO:0000313" key="1">
    <source>
        <dbReference type="EMBL" id="KYF88357.1"/>
    </source>
</evidence>
<comment type="caution">
    <text evidence="1">The sequence shown here is derived from an EMBL/GenBank/DDBJ whole genome shotgun (WGS) entry which is preliminary data.</text>
</comment>
<sequence length="74" mass="8232">MPRFDLQSTPAETCFRLLLAPVSAAIARGRRRNQAADRRSAHATPAGALVEKMKQSELCCTSRCWLPYLVRSAK</sequence>
<protein>
    <submittedName>
        <fullName evidence="1">Uncharacterized protein</fullName>
    </submittedName>
</protein>
<dbReference type="EMBL" id="JEMB01001351">
    <property type="protein sequence ID" value="KYF88357.1"/>
    <property type="molecule type" value="Genomic_DNA"/>
</dbReference>
<dbReference type="Proteomes" id="UP000075635">
    <property type="component" value="Unassembled WGS sequence"/>
</dbReference>
<evidence type="ECO:0000313" key="2">
    <source>
        <dbReference type="Proteomes" id="UP000075635"/>
    </source>
</evidence>
<dbReference type="AlphaFoldDB" id="A0A150S7H2"/>
<name>A0A150S7H2_SORCE</name>